<protein>
    <submittedName>
        <fullName evidence="1">Uncharacterized protein</fullName>
    </submittedName>
</protein>
<dbReference type="Proteomes" id="UP000253495">
    <property type="component" value="Unassembled WGS sequence"/>
</dbReference>
<dbReference type="AlphaFoldDB" id="A0A368VVN2"/>
<evidence type="ECO:0000313" key="2">
    <source>
        <dbReference type="Proteomes" id="UP000253495"/>
    </source>
</evidence>
<comment type="caution">
    <text evidence="1">The sequence shown here is derived from an EMBL/GenBank/DDBJ whole genome shotgun (WGS) entry which is preliminary data.</text>
</comment>
<keyword evidence="2" id="KW-1185">Reference proteome</keyword>
<dbReference type="RefSeq" id="WP_158546655.1">
    <property type="nucleotide sequence ID" value="NZ_QPJC01000002.1"/>
</dbReference>
<evidence type="ECO:0000313" key="1">
    <source>
        <dbReference type="EMBL" id="RCW45903.1"/>
    </source>
</evidence>
<reference evidence="1 2" key="1">
    <citation type="submission" date="2018-07" db="EMBL/GenBank/DDBJ databases">
        <title>Genomic Encyclopedia of Type Strains, Phase III (KMG-III): the genomes of soil and plant-associated and newly described type strains.</title>
        <authorList>
            <person name="Whitman W."/>
        </authorList>
    </citation>
    <scope>NUCLEOTIDE SEQUENCE [LARGE SCALE GENOMIC DNA]</scope>
    <source>
        <strain evidence="1 2">CECT 8575</strain>
    </source>
</reference>
<organism evidence="1 2">
    <name type="scientific">Halopolyspora algeriensis</name>
    <dbReference type="NCBI Taxonomy" id="1500506"/>
    <lineage>
        <taxon>Bacteria</taxon>
        <taxon>Bacillati</taxon>
        <taxon>Actinomycetota</taxon>
        <taxon>Actinomycetes</taxon>
        <taxon>Actinomycetes incertae sedis</taxon>
        <taxon>Halopolyspora</taxon>
    </lineage>
</organism>
<dbReference type="EMBL" id="QPJC01000002">
    <property type="protein sequence ID" value="RCW45903.1"/>
    <property type="molecule type" value="Genomic_DNA"/>
</dbReference>
<accession>A0A368VVN2</accession>
<name>A0A368VVN2_9ACTN</name>
<sequence length="47" mass="5367">MELLTFLGGIAVLTGIGMFLAWPREEELDSAEYRAESARGLRRRERV</sequence>
<proteinExistence type="predicted"/>
<gene>
    <name evidence="1" type="ORF">DFQ14_102204</name>
</gene>